<feature type="non-terminal residue" evidence="1">
    <location>
        <position position="87"/>
    </location>
</feature>
<sequence>MRLFIQSGKDHLVDVAVRCRAVLRSKIGIWVVQEVVEISLRARIPAVVAVLFMKPLRHFFDATRWGTVNERRRIVASIHRWTQIKIG</sequence>
<reference evidence="1" key="1">
    <citation type="submission" date="2023-11" db="EMBL/GenBank/DDBJ databases">
        <authorList>
            <person name="De Vega J J."/>
            <person name="De Vega J J."/>
        </authorList>
    </citation>
    <scope>NUCLEOTIDE SEQUENCE</scope>
</reference>
<comment type="caution">
    <text evidence="1">The sequence shown here is derived from an EMBL/GenBank/DDBJ whole genome shotgun (WGS) entry which is preliminary data.</text>
</comment>
<name>A0AAD2HVK8_9AGAR</name>
<organism evidence="1 2">
    <name type="scientific">Mycena citricolor</name>
    <dbReference type="NCBI Taxonomy" id="2018698"/>
    <lineage>
        <taxon>Eukaryota</taxon>
        <taxon>Fungi</taxon>
        <taxon>Dikarya</taxon>
        <taxon>Basidiomycota</taxon>
        <taxon>Agaricomycotina</taxon>
        <taxon>Agaricomycetes</taxon>
        <taxon>Agaricomycetidae</taxon>
        <taxon>Agaricales</taxon>
        <taxon>Marasmiineae</taxon>
        <taxon>Mycenaceae</taxon>
        <taxon>Mycena</taxon>
    </lineage>
</organism>
<protein>
    <submittedName>
        <fullName evidence="1">Uncharacterized protein</fullName>
    </submittedName>
</protein>
<dbReference type="AlphaFoldDB" id="A0AAD2HVK8"/>
<keyword evidence="2" id="KW-1185">Reference proteome</keyword>
<accession>A0AAD2HVK8</accession>
<proteinExistence type="predicted"/>
<dbReference type="Proteomes" id="UP001295794">
    <property type="component" value="Unassembled WGS sequence"/>
</dbReference>
<dbReference type="EMBL" id="CAVNYO010000465">
    <property type="protein sequence ID" value="CAK5283049.1"/>
    <property type="molecule type" value="Genomic_DNA"/>
</dbReference>
<evidence type="ECO:0000313" key="2">
    <source>
        <dbReference type="Proteomes" id="UP001295794"/>
    </source>
</evidence>
<evidence type="ECO:0000313" key="1">
    <source>
        <dbReference type="EMBL" id="CAK5283049.1"/>
    </source>
</evidence>
<gene>
    <name evidence="1" type="ORF">MYCIT1_LOCUS35280</name>
</gene>